<dbReference type="GO" id="GO:0008270">
    <property type="term" value="F:zinc ion binding"/>
    <property type="evidence" value="ECO:0007669"/>
    <property type="project" value="UniProtKB-KW"/>
</dbReference>
<dbReference type="GO" id="GO:0000724">
    <property type="term" value="P:double-strand break repair via homologous recombination"/>
    <property type="evidence" value="ECO:0007669"/>
    <property type="project" value="TreeGrafter"/>
</dbReference>
<dbReference type="InterPro" id="IPR002219">
    <property type="entry name" value="PKC_DAG/PE"/>
</dbReference>
<keyword evidence="2 3" id="KW-0862">Zinc</keyword>
<dbReference type="SUPFAM" id="SSF57889">
    <property type="entry name" value="Cysteine-rich domain"/>
    <property type="match status" value="1"/>
</dbReference>
<comment type="caution">
    <text evidence="6">The sequence shown here is derived from an EMBL/GenBank/DDBJ whole genome shotgun (WGS) entry which is preliminary data.</text>
</comment>
<sequence>MSYGEVHRFFLRTIASKGVLTFSNAQNILDQSYPEDKPSIEDLAKQINDTIRPFQQTIKIVNDEVTSEKNIVFLFLGFDDATKSQNMFSAQELEFFRTLIEEIMTTESRQISSQYALNLVNKLKVPKTDAQRLLRTWCRMHYLVEINTNYALGLRAIHEFQHYLRENMPDTINECCLCKEIVFRGYNCPLCGDAVHTRCLNMYLEAGPKWPCCKANFDTAQLETLNRESFSISETQLSTQLTTQHTTQKTNGTQHTTQQRNDSIEESIETSDDDFEQTLGTPIPGVSQRVSRKRKRMTRD</sequence>
<dbReference type="OrthoDB" id="185455at2759"/>
<keyword evidence="3" id="KW-0833">Ubl conjugation pathway</keyword>
<dbReference type="Pfam" id="PF07574">
    <property type="entry name" value="SMC_Nse1"/>
    <property type="match status" value="1"/>
</dbReference>
<dbReference type="PANTHER" id="PTHR20973:SF0">
    <property type="entry name" value="NON-STRUCTURAL MAINTENANCE OF CHROMOSOMES ELEMENT 1 HOMOLOG"/>
    <property type="match status" value="1"/>
</dbReference>
<keyword evidence="3" id="KW-0234">DNA repair</keyword>
<dbReference type="GO" id="GO:0005634">
    <property type="term" value="C:nucleus"/>
    <property type="evidence" value="ECO:0007669"/>
    <property type="project" value="UniProtKB-SubCell"/>
</dbReference>
<name>A0A8S4SEX3_9NEOP</name>
<reference evidence="6" key="1">
    <citation type="submission" date="2022-03" db="EMBL/GenBank/DDBJ databases">
        <authorList>
            <person name="Lindestad O."/>
        </authorList>
    </citation>
    <scope>NUCLEOTIDE SEQUENCE</scope>
</reference>
<dbReference type="InterPro" id="IPR013083">
    <property type="entry name" value="Znf_RING/FYVE/PHD"/>
</dbReference>
<dbReference type="Gene3D" id="1.10.10.10">
    <property type="entry name" value="Winged helix-like DNA-binding domain superfamily/Winged helix DNA-binding domain"/>
    <property type="match status" value="1"/>
</dbReference>
<dbReference type="GO" id="GO:0061630">
    <property type="term" value="F:ubiquitin protein ligase activity"/>
    <property type="evidence" value="ECO:0007669"/>
    <property type="project" value="UniProtKB-EC"/>
</dbReference>
<dbReference type="AlphaFoldDB" id="A0A8S4SEX3"/>
<feature type="domain" description="Phorbol-ester/DAG-type" evidence="5">
    <location>
        <begin position="157"/>
        <end position="212"/>
    </location>
</feature>
<evidence type="ECO:0000256" key="2">
    <source>
        <dbReference type="ARBA" id="ARBA00022833"/>
    </source>
</evidence>
<dbReference type="EC" id="2.3.2.27" evidence="3"/>
<dbReference type="GO" id="GO:0030915">
    <property type="term" value="C:Smc5-Smc6 complex"/>
    <property type="evidence" value="ECO:0007669"/>
    <property type="project" value="UniProtKB-UniRule"/>
</dbReference>
<keyword evidence="7" id="KW-1185">Reference proteome</keyword>
<organism evidence="6 7">
    <name type="scientific">Pararge aegeria aegeria</name>
    <dbReference type="NCBI Taxonomy" id="348720"/>
    <lineage>
        <taxon>Eukaryota</taxon>
        <taxon>Metazoa</taxon>
        <taxon>Ecdysozoa</taxon>
        <taxon>Arthropoda</taxon>
        <taxon>Hexapoda</taxon>
        <taxon>Insecta</taxon>
        <taxon>Pterygota</taxon>
        <taxon>Neoptera</taxon>
        <taxon>Endopterygota</taxon>
        <taxon>Lepidoptera</taxon>
        <taxon>Glossata</taxon>
        <taxon>Ditrysia</taxon>
        <taxon>Papilionoidea</taxon>
        <taxon>Nymphalidae</taxon>
        <taxon>Satyrinae</taxon>
        <taxon>Satyrini</taxon>
        <taxon>Parargina</taxon>
        <taxon>Pararge</taxon>
    </lineage>
</organism>
<feature type="compositionally biased region" description="Low complexity" evidence="4">
    <location>
        <begin position="236"/>
        <end position="259"/>
    </location>
</feature>
<comment type="subunit">
    <text evidence="3">Component of the Smc5-Smc6 complex.</text>
</comment>
<gene>
    <name evidence="6" type="primary">jg11116</name>
    <name evidence="6" type="ORF">PAEG_LOCUS25193</name>
</gene>
<dbReference type="InterPro" id="IPR011513">
    <property type="entry name" value="Nse1"/>
</dbReference>
<keyword evidence="3" id="KW-0539">Nucleus</keyword>
<keyword evidence="3" id="KW-0808">Transferase</keyword>
<comment type="catalytic activity">
    <reaction evidence="3">
        <text>S-ubiquitinyl-[E2 ubiquitin-conjugating enzyme]-L-cysteine + [acceptor protein]-L-lysine = [E2 ubiquitin-conjugating enzyme]-L-cysteine + N(6)-ubiquitinyl-[acceptor protein]-L-lysine.</text>
        <dbReference type="EC" id="2.3.2.27"/>
    </reaction>
</comment>
<feature type="compositionally biased region" description="Acidic residues" evidence="4">
    <location>
        <begin position="264"/>
        <end position="276"/>
    </location>
</feature>
<proteinExistence type="inferred from homology"/>
<evidence type="ECO:0000313" key="6">
    <source>
        <dbReference type="EMBL" id="CAH2266113.1"/>
    </source>
</evidence>
<evidence type="ECO:0000256" key="4">
    <source>
        <dbReference type="SAM" id="MobiDB-lite"/>
    </source>
</evidence>
<dbReference type="InterPro" id="IPR036388">
    <property type="entry name" value="WH-like_DNA-bd_sf"/>
</dbReference>
<dbReference type="Gene3D" id="3.30.40.10">
    <property type="entry name" value="Zinc/RING finger domain, C3HC4 (zinc finger)"/>
    <property type="match status" value="1"/>
</dbReference>
<comment type="subcellular location">
    <subcellularLocation>
        <location evidence="3">Nucleus</location>
    </subcellularLocation>
</comment>
<dbReference type="Proteomes" id="UP000838756">
    <property type="component" value="Unassembled WGS sequence"/>
</dbReference>
<accession>A0A8S4SEX3</accession>
<dbReference type="PANTHER" id="PTHR20973">
    <property type="entry name" value="NON-SMC ELEMENT 1-RELATED"/>
    <property type="match status" value="1"/>
</dbReference>
<dbReference type="EMBL" id="CAKXAJ010026300">
    <property type="protein sequence ID" value="CAH2266113.1"/>
    <property type="molecule type" value="Genomic_DNA"/>
</dbReference>
<dbReference type="Gene3D" id="3.90.1150.220">
    <property type="match status" value="1"/>
</dbReference>
<feature type="compositionally biased region" description="Basic residues" evidence="4">
    <location>
        <begin position="290"/>
        <end position="300"/>
    </location>
</feature>
<keyword evidence="3" id="KW-0227">DNA damage</keyword>
<evidence type="ECO:0000256" key="1">
    <source>
        <dbReference type="ARBA" id="ARBA00022723"/>
    </source>
</evidence>
<dbReference type="PROSITE" id="PS50081">
    <property type="entry name" value="ZF_DAG_PE_2"/>
    <property type="match status" value="1"/>
</dbReference>
<protein>
    <recommendedName>
        <fullName evidence="3">Non-structural maintenance of chromosomes element 1 homolog</fullName>
        <ecNumber evidence="3">2.3.2.27</ecNumber>
    </recommendedName>
</protein>
<keyword evidence="1 3" id="KW-0479">Metal-binding</keyword>
<feature type="region of interest" description="Disordered" evidence="4">
    <location>
        <begin position="236"/>
        <end position="300"/>
    </location>
</feature>
<keyword evidence="3" id="KW-0233">DNA recombination</keyword>
<keyword evidence="3" id="KW-0863">Zinc-finger</keyword>
<evidence type="ECO:0000259" key="5">
    <source>
        <dbReference type="PROSITE" id="PS50081"/>
    </source>
</evidence>
<evidence type="ECO:0000256" key="3">
    <source>
        <dbReference type="RuleBase" id="RU368018"/>
    </source>
</evidence>
<comment type="similarity">
    <text evidence="3">Belongs to the NSE1 family.</text>
</comment>
<evidence type="ECO:0000313" key="7">
    <source>
        <dbReference type="Proteomes" id="UP000838756"/>
    </source>
</evidence>
<dbReference type="InterPro" id="IPR046349">
    <property type="entry name" value="C1-like_sf"/>
</dbReference>